<feature type="transmembrane region" description="Helical" evidence="5">
    <location>
        <begin position="83"/>
        <end position="108"/>
    </location>
</feature>
<evidence type="ECO:0000259" key="6">
    <source>
        <dbReference type="Pfam" id="PF01061"/>
    </source>
</evidence>
<evidence type="ECO:0000313" key="8">
    <source>
        <dbReference type="Proteomes" id="UP000515976"/>
    </source>
</evidence>
<sequence length="228" mass="23777">MVRHRYLLPVFTAVQALFAVAIVYGLALLLPEVDAAAARRLSSGAWTLGVIAVGCVLAPRVVTASKQEGLLEYQRTLPVPPSALLLADMTVWGVAALPGIAVGVAASVTRFDLDLSPGPSLVGALVLVLVAATGIGYAIAYWLPPEAAGLATQVVMIGGLLFSPITFSPDRLPAWAATVHEYLPFAPMGNLVREKAFGGAVDVRDLVVVAVWGTAGVLAALGYLVRRR</sequence>
<dbReference type="KEGG" id="pei:H9L10_03030"/>
<dbReference type="AlphaFoldDB" id="A0A7G9R5L3"/>
<dbReference type="PANTHER" id="PTHR43229">
    <property type="entry name" value="NODULATION PROTEIN J"/>
    <property type="match status" value="1"/>
</dbReference>
<dbReference type="EMBL" id="CP060712">
    <property type="protein sequence ID" value="QNN50888.1"/>
    <property type="molecule type" value="Genomic_DNA"/>
</dbReference>
<evidence type="ECO:0000256" key="1">
    <source>
        <dbReference type="ARBA" id="ARBA00004141"/>
    </source>
</evidence>
<dbReference type="Proteomes" id="UP000515976">
    <property type="component" value="Chromosome"/>
</dbReference>
<feature type="transmembrane region" description="Helical" evidence="5">
    <location>
        <begin position="120"/>
        <end position="143"/>
    </location>
</feature>
<evidence type="ECO:0000256" key="4">
    <source>
        <dbReference type="ARBA" id="ARBA00023136"/>
    </source>
</evidence>
<feature type="transmembrane region" description="Helical" evidence="5">
    <location>
        <begin position="150"/>
        <end position="167"/>
    </location>
</feature>
<dbReference type="GO" id="GO:0016020">
    <property type="term" value="C:membrane"/>
    <property type="evidence" value="ECO:0007669"/>
    <property type="project" value="UniProtKB-SubCell"/>
</dbReference>
<feature type="transmembrane region" description="Helical" evidence="5">
    <location>
        <begin position="43"/>
        <end position="62"/>
    </location>
</feature>
<dbReference type="Pfam" id="PF01061">
    <property type="entry name" value="ABC2_membrane"/>
    <property type="match status" value="1"/>
</dbReference>
<dbReference type="GO" id="GO:0140359">
    <property type="term" value="F:ABC-type transporter activity"/>
    <property type="evidence" value="ECO:0007669"/>
    <property type="project" value="InterPro"/>
</dbReference>
<proteinExistence type="predicted"/>
<evidence type="ECO:0000313" key="7">
    <source>
        <dbReference type="EMBL" id="QNN50888.1"/>
    </source>
</evidence>
<feature type="domain" description="ABC-2 type transporter transmembrane" evidence="6">
    <location>
        <begin position="3"/>
        <end position="194"/>
    </location>
</feature>
<dbReference type="InterPro" id="IPR051784">
    <property type="entry name" value="Nod_factor_ABC_transporter"/>
</dbReference>
<dbReference type="PANTHER" id="PTHR43229:SF2">
    <property type="entry name" value="NODULATION PROTEIN J"/>
    <property type="match status" value="1"/>
</dbReference>
<keyword evidence="2 5" id="KW-0812">Transmembrane</keyword>
<name>A0A7G9R5L3_9MICO</name>
<accession>A0A7G9R5L3</accession>
<gene>
    <name evidence="7" type="ORF">H9L10_03030</name>
</gene>
<comment type="subcellular location">
    <subcellularLocation>
        <location evidence="1">Membrane</location>
        <topology evidence="1">Multi-pass membrane protein</topology>
    </subcellularLocation>
</comment>
<organism evidence="7 8">
    <name type="scientific">Phycicoccus endophyticus</name>
    <dbReference type="NCBI Taxonomy" id="1690220"/>
    <lineage>
        <taxon>Bacteria</taxon>
        <taxon>Bacillati</taxon>
        <taxon>Actinomycetota</taxon>
        <taxon>Actinomycetes</taxon>
        <taxon>Micrococcales</taxon>
        <taxon>Intrasporangiaceae</taxon>
        <taxon>Phycicoccus</taxon>
    </lineage>
</organism>
<protein>
    <submittedName>
        <fullName evidence="7">ABC transporter permease</fullName>
    </submittedName>
</protein>
<dbReference type="InterPro" id="IPR013525">
    <property type="entry name" value="ABC2_TM"/>
</dbReference>
<keyword evidence="3 5" id="KW-1133">Transmembrane helix</keyword>
<feature type="transmembrane region" description="Helical" evidence="5">
    <location>
        <begin position="7"/>
        <end position="31"/>
    </location>
</feature>
<evidence type="ECO:0000256" key="5">
    <source>
        <dbReference type="SAM" id="Phobius"/>
    </source>
</evidence>
<reference evidence="7 8" key="1">
    <citation type="submission" date="2020-08" db="EMBL/GenBank/DDBJ databases">
        <title>Genome sequence of Phycicoccus endophyticus JCM 31784T.</title>
        <authorList>
            <person name="Hyun D.-W."/>
            <person name="Bae J.-W."/>
        </authorList>
    </citation>
    <scope>NUCLEOTIDE SEQUENCE [LARGE SCALE GENOMIC DNA]</scope>
    <source>
        <strain evidence="7 8">JCM 31784</strain>
    </source>
</reference>
<dbReference type="RefSeq" id="WP_166102444.1">
    <property type="nucleotide sequence ID" value="NZ_BMMY01000002.1"/>
</dbReference>
<evidence type="ECO:0000256" key="2">
    <source>
        <dbReference type="ARBA" id="ARBA00022692"/>
    </source>
</evidence>
<keyword evidence="4 5" id="KW-0472">Membrane</keyword>
<keyword evidence="8" id="KW-1185">Reference proteome</keyword>
<feature type="transmembrane region" description="Helical" evidence="5">
    <location>
        <begin position="206"/>
        <end position="225"/>
    </location>
</feature>
<evidence type="ECO:0000256" key="3">
    <source>
        <dbReference type="ARBA" id="ARBA00022989"/>
    </source>
</evidence>